<name>A0AAD7USU8_9FUNG</name>
<evidence type="ECO:0008006" key="5">
    <source>
        <dbReference type="Google" id="ProtNLM"/>
    </source>
</evidence>
<sequence>MADTLDIISDFETVAAAMDAIAGMYEQELQQQNPRLGQIQYRAEDLFQFIDAHKEFVALVFEPSQRSYSPRNTEWIKERLIAHFSRQPSVQQQQRGGGGNAPRGQGNRRPGGGGPKYGNRRW</sequence>
<dbReference type="GeneID" id="83218822"/>
<evidence type="ECO:0000256" key="1">
    <source>
        <dbReference type="ARBA" id="ARBA00007491"/>
    </source>
</evidence>
<dbReference type="Pfam" id="PF01133">
    <property type="entry name" value="ER"/>
    <property type="match status" value="1"/>
</dbReference>
<dbReference type="RefSeq" id="XP_058337873.1">
    <property type="nucleotide sequence ID" value="XM_058491389.1"/>
</dbReference>
<dbReference type="Proteomes" id="UP001234581">
    <property type="component" value="Unassembled WGS sequence"/>
</dbReference>
<dbReference type="EMBL" id="JARTCD010000089">
    <property type="protein sequence ID" value="KAJ8652959.1"/>
    <property type="molecule type" value="Genomic_DNA"/>
</dbReference>
<evidence type="ECO:0000256" key="2">
    <source>
        <dbReference type="SAM" id="MobiDB-lite"/>
    </source>
</evidence>
<evidence type="ECO:0000313" key="3">
    <source>
        <dbReference type="EMBL" id="KAJ8652959.1"/>
    </source>
</evidence>
<comment type="caution">
    <text evidence="3">The sequence shown here is derived from an EMBL/GenBank/DDBJ whole genome shotgun (WGS) entry which is preliminary data.</text>
</comment>
<feature type="region of interest" description="Disordered" evidence="2">
    <location>
        <begin position="86"/>
        <end position="122"/>
    </location>
</feature>
<keyword evidence="4" id="KW-1185">Reference proteome</keyword>
<organism evidence="3 4">
    <name type="scientific">Lichtheimia ornata</name>
    <dbReference type="NCBI Taxonomy" id="688661"/>
    <lineage>
        <taxon>Eukaryota</taxon>
        <taxon>Fungi</taxon>
        <taxon>Fungi incertae sedis</taxon>
        <taxon>Mucoromycota</taxon>
        <taxon>Mucoromycotina</taxon>
        <taxon>Mucoromycetes</taxon>
        <taxon>Mucorales</taxon>
        <taxon>Lichtheimiaceae</taxon>
        <taxon>Lichtheimia</taxon>
    </lineage>
</organism>
<proteinExistence type="inferred from homology"/>
<dbReference type="Gene3D" id="3.30.2260.10">
    <property type="entry name" value="Enhancer of rudimentary"/>
    <property type="match status" value="1"/>
</dbReference>
<dbReference type="SUPFAM" id="SSF143875">
    <property type="entry name" value="ERH-like"/>
    <property type="match status" value="1"/>
</dbReference>
<protein>
    <recommendedName>
        <fullName evidence="5">Enhancer of rudimentary homolog</fullName>
    </recommendedName>
</protein>
<gene>
    <name evidence="3" type="ORF">O0I10_011421</name>
</gene>
<dbReference type="InterPro" id="IPR035912">
    <property type="entry name" value="EHR_sf"/>
</dbReference>
<reference evidence="3 4" key="1">
    <citation type="submission" date="2023-03" db="EMBL/GenBank/DDBJ databases">
        <title>Genome sequence of Lichtheimia ornata CBS 291.66.</title>
        <authorList>
            <person name="Mohabir J.T."/>
            <person name="Shea T.P."/>
            <person name="Kurbessoian T."/>
            <person name="Berby B."/>
            <person name="Fontaine J."/>
            <person name="Livny J."/>
            <person name="Gnirke A."/>
            <person name="Stajich J.E."/>
            <person name="Cuomo C.A."/>
        </authorList>
    </citation>
    <scope>NUCLEOTIDE SEQUENCE [LARGE SCALE GENOMIC DNA]</scope>
    <source>
        <strain evidence="3">CBS 291.66</strain>
    </source>
</reference>
<dbReference type="PANTHER" id="PTHR12373">
    <property type="entry name" value="ENHANCER OF RUDIMENTARY ERH"/>
    <property type="match status" value="1"/>
</dbReference>
<dbReference type="PANTHER" id="PTHR12373:SF0">
    <property type="entry name" value="ENHANCER OF RUDIMENTARY HOMOLOG"/>
    <property type="match status" value="1"/>
</dbReference>
<evidence type="ECO:0000313" key="4">
    <source>
        <dbReference type="Proteomes" id="UP001234581"/>
    </source>
</evidence>
<dbReference type="InterPro" id="IPR000781">
    <property type="entry name" value="ERH"/>
</dbReference>
<dbReference type="AlphaFoldDB" id="A0AAD7USU8"/>
<comment type="similarity">
    <text evidence="1">Belongs to the E(R) family.</text>
</comment>
<accession>A0AAD7USU8</accession>